<dbReference type="InParanoid" id="A0A2J6T1M3"/>
<evidence type="ECO:0000313" key="2">
    <source>
        <dbReference type="EMBL" id="PMD56928.1"/>
    </source>
</evidence>
<organism evidence="2 3">
    <name type="scientific">Hyaloscypha bicolor E</name>
    <dbReference type="NCBI Taxonomy" id="1095630"/>
    <lineage>
        <taxon>Eukaryota</taxon>
        <taxon>Fungi</taxon>
        <taxon>Dikarya</taxon>
        <taxon>Ascomycota</taxon>
        <taxon>Pezizomycotina</taxon>
        <taxon>Leotiomycetes</taxon>
        <taxon>Helotiales</taxon>
        <taxon>Hyaloscyphaceae</taxon>
        <taxon>Hyaloscypha</taxon>
        <taxon>Hyaloscypha bicolor</taxon>
    </lineage>
</organism>
<dbReference type="Pfam" id="PF13917">
    <property type="entry name" value="zf-CCHC_3"/>
    <property type="match status" value="1"/>
</dbReference>
<dbReference type="AlphaFoldDB" id="A0A2J6T1M3"/>
<dbReference type="Proteomes" id="UP000235371">
    <property type="component" value="Unassembled WGS sequence"/>
</dbReference>
<proteinExistence type="predicted"/>
<accession>A0A2J6T1M3</accession>
<feature type="region of interest" description="Disordered" evidence="1">
    <location>
        <begin position="66"/>
        <end position="292"/>
    </location>
</feature>
<feature type="compositionally biased region" description="Basic and acidic residues" evidence="1">
    <location>
        <begin position="202"/>
        <end position="216"/>
    </location>
</feature>
<sequence>MNRYGRGPTIGGPSKATATTLCQKCLKRGHYSYECKAVAQERPYVSRPSRTQQLLNPKLVPKLTSEVPQELLRKKGVADEQLAKAEQERGRKRERHSEDPELRGAPKRIRSASHSSVSVSTISTNMSRSPSPREISRHSASRKPMRSNKSSSPQRRNPGRNESRSVTRSPSISRSPPPPKHLTESEKKRRRRSFSSADSYTSEDRRISRERTDSRSTRRRFQQVSPPARGRRTGSRSPYRGRRRLSNDRQRGSDRFSDGGPPRDSYRPLPRERSLSPFSKRLALTQAMNMGQ</sequence>
<feature type="compositionally biased region" description="Basic and acidic residues" evidence="1">
    <location>
        <begin position="245"/>
        <end position="257"/>
    </location>
</feature>
<protein>
    <recommendedName>
        <fullName evidence="4">Zinc knuckle domain-containing protein</fullName>
    </recommendedName>
</protein>
<reference evidence="2 3" key="1">
    <citation type="submission" date="2016-04" db="EMBL/GenBank/DDBJ databases">
        <title>A degradative enzymes factory behind the ericoid mycorrhizal symbiosis.</title>
        <authorList>
            <consortium name="DOE Joint Genome Institute"/>
            <person name="Martino E."/>
            <person name="Morin E."/>
            <person name="Grelet G."/>
            <person name="Kuo A."/>
            <person name="Kohler A."/>
            <person name="Daghino S."/>
            <person name="Barry K."/>
            <person name="Choi C."/>
            <person name="Cichocki N."/>
            <person name="Clum A."/>
            <person name="Copeland A."/>
            <person name="Hainaut M."/>
            <person name="Haridas S."/>
            <person name="Labutti K."/>
            <person name="Lindquist E."/>
            <person name="Lipzen A."/>
            <person name="Khouja H.-R."/>
            <person name="Murat C."/>
            <person name="Ohm R."/>
            <person name="Olson A."/>
            <person name="Spatafora J."/>
            <person name="Veneault-Fourrey C."/>
            <person name="Henrissat B."/>
            <person name="Grigoriev I."/>
            <person name="Martin F."/>
            <person name="Perotto S."/>
        </authorList>
    </citation>
    <scope>NUCLEOTIDE SEQUENCE [LARGE SCALE GENOMIC DNA]</scope>
    <source>
        <strain evidence="2 3">E</strain>
    </source>
</reference>
<dbReference type="EMBL" id="KZ613847">
    <property type="protein sequence ID" value="PMD56928.1"/>
    <property type="molecule type" value="Genomic_DNA"/>
</dbReference>
<dbReference type="RefSeq" id="XP_024733832.1">
    <property type="nucleotide sequence ID" value="XM_024880718.1"/>
</dbReference>
<evidence type="ECO:0000313" key="3">
    <source>
        <dbReference type="Proteomes" id="UP000235371"/>
    </source>
</evidence>
<name>A0A2J6T1M3_9HELO</name>
<evidence type="ECO:0008006" key="4">
    <source>
        <dbReference type="Google" id="ProtNLM"/>
    </source>
</evidence>
<keyword evidence="3" id="KW-1185">Reference proteome</keyword>
<feature type="compositionally biased region" description="Basic and acidic residues" evidence="1">
    <location>
        <begin position="71"/>
        <end position="104"/>
    </location>
</feature>
<dbReference type="GeneID" id="36588795"/>
<feature type="compositionally biased region" description="Basic and acidic residues" evidence="1">
    <location>
        <begin position="264"/>
        <end position="274"/>
    </location>
</feature>
<dbReference type="OrthoDB" id="437973at2759"/>
<feature type="compositionally biased region" description="Basic residues" evidence="1">
    <location>
        <begin position="229"/>
        <end position="244"/>
    </location>
</feature>
<feature type="compositionally biased region" description="Low complexity" evidence="1">
    <location>
        <begin position="112"/>
        <end position="124"/>
    </location>
</feature>
<gene>
    <name evidence="2" type="ORF">K444DRAFT_615372</name>
</gene>
<evidence type="ECO:0000256" key="1">
    <source>
        <dbReference type="SAM" id="MobiDB-lite"/>
    </source>
</evidence>